<dbReference type="EMBL" id="WWBZ02000012">
    <property type="protein sequence ID" value="KAF4310950.1"/>
    <property type="molecule type" value="Genomic_DNA"/>
</dbReference>
<dbReference type="AlphaFoldDB" id="A0A8H4J0T2"/>
<keyword evidence="1" id="KW-0285">Flavoprotein</keyword>
<dbReference type="SUPFAM" id="SSF51905">
    <property type="entry name" value="FAD/NAD(P)-binding domain"/>
    <property type="match status" value="2"/>
</dbReference>
<dbReference type="OrthoDB" id="2915840at2759"/>
<dbReference type="GO" id="GO:0004497">
    <property type="term" value="F:monooxygenase activity"/>
    <property type="evidence" value="ECO:0007669"/>
    <property type="project" value="UniProtKB-KW"/>
</dbReference>
<evidence type="ECO:0000256" key="2">
    <source>
        <dbReference type="ARBA" id="ARBA00022827"/>
    </source>
</evidence>
<dbReference type="PANTHER" id="PTHR23023">
    <property type="entry name" value="DIMETHYLANILINE MONOOXYGENASE"/>
    <property type="match status" value="1"/>
</dbReference>
<dbReference type="Gene3D" id="3.50.50.60">
    <property type="entry name" value="FAD/NAD(P)-binding domain"/>
    <property type="match status" value="1"/>
</dbReference>
<evidence type="ECO:0000256" key="4">
    <source>
        <dbReference type="SAM" id="MobiDB-lite"/>
    </source>
</evidence>
<dbReference type="Pfam" id="PF13738">
    <property type="entry name" value="Pyr_redox_3"/>
    <property type="match status" value="1"/>
</dbReference>
<keyword evidence="7" id="KW-1185">Reference proteome</keyword>
<accession>A0A8H4J0T2</accession>
<keyword evidence="5" id="KW-0812">Transmembrane</keyword>
<feature type="region of interest" description="Disordered" evidence="4">
    <location>
        <begin position="508"/>
        <end position="531"/>
    </location>
</feature>
<evidence type="ECO:0000256" key="1">
    <source>
        <dbReference type="ARBA" id="ARBA00022630"/>
    </source>
</evidence>
<keyword evidence="5" id="KW-0472">Membrane</keyword>
<evidence type="ECO:0000313" key="7">
    <source>
        <dbReference type="Proteomes" id="UP000572817"/>
    </source>
</evidence>
<evidence type="ECO:0000313" key="6">
    <source>
        <dbReference type="EMBL" id="KAF4310950.1"/>
    </source>
</evidence>
<keyword evidence="3" id="KW-0560">Oxidoreductase</keyword>
<sequence>MFLTSSPSPALLSQKRGIYRAEPVLTLAMTRHRLIRTLTEALAGPVISHASPDITPGLFDRNVNLRRNASADIQIRLEATAKMADVERRDMVIVGAGFHGLAMARTYLKLDPDVNLLILDAGTSIGGVWASDRLYPFLRTISQFGHFEYSDFPMTGYGVQQGEHMKGDVIRQYLEDYAQFFDLTRRTRLNSIVREAEDKGADGWLLTVSAKDDSATATYQIHASKLVMATGLTSTPSMPSLPGRESFTAPLFHSRDFGPRSSTTLRPGTRVAVLSGNKSACDVVYAHAASGAAVVHWIIRASGHGPCWMAPPRATSRQILVEKLITTRAVTWLNPCIWGPSDGFGYVRRVVNQTPWGQRLMRSYAQGGQAGVEKHNGYATHAELAKLRPWNDIFWIGTGRGLLNYERSILDFVRDGRVKVHVADVDALGDRRVQLSNGEAVEVDALVCCTGWKHEASVRFTRGGAPIAAELGLPHAYDAALDDSKSALIAQADREILSALPRLRDQPAPPACPAHLAAQSRSKPAADPATLPPAQSLARAYALYRFMVPPSHLAHRTIAFTGATRTASTALIAQTQALWLAAYFLRRLPHLEEPPSAAQIRERAAYEAVLHARYGRWRYPLGFGAVMPDFLFDALPYFDLLLKELGLRRWRKGWPWKEVFEYYGPADYRGLTEEWARKEGIGEQGEAERRRRRRRRAVAGSVVAGGLVVGAWFGAGKPSWKEVREALVGFAGR</sequence>
<comment type="caution">
    <text evidence="6">The sequence shown here is derived from an EMBL/GenBank/DDBJ whole genome shotgun (WGS) entry which is preliminary data.</text>
</comment>
<keyword evidence="5" id="KW-1133">Transmembrane helix</keyword>
<evidence type="ECO:0000256" key="3">
    <source>
        <dbReference type="ARBA" id="ARBA00023002"/>
    </source>
</evidence>
<name>A0A8H4J0T2_9PEZI</name>
<dbReference type="InterPro" id="IPR050346">
    <property type="entry name" value="FMO-like"/>
</dbReference>
<protein>
    <submittedName>
        <fullName evidence="6">Flavin-binding monooxygenase-like protein</fullName>
    </submittedName>
</protein>
<evidence type="ECO:0000256" key="5">
    <source>
        <dbReference type="SAM" id="Phobius"/>
    </source>
</evidence>
<keyword evidence="2" id="KW-0274">FAD</keyword>
<gene>
    <name evidence="6" type="ORF">GTA08_BOTSDO13454</name>
</gene>
<feature type="transmembrane region" description="Helical" evidence="5">
    <location>
        <begin position="621"/>
        <end position="642"/>
    </location>
</feature>
<feature type="transmembrane region" description="Helical" evidence="5">
    <location>
        <begin position="697"/>
        <end position="715"/>
    </location>
</feature>
<proteinExistence type="predicted"/>
<dbReference type="InterPro" id="IPR036188">
    <property type="entry name" value="FAD/NAD-bd_sf"/>
</dbReference>
<dbReference type="Proteomes" id="UP000572817">
    <property type="component" value="Unassembled WGS sequence"/>
</dbReference>
<reference evidence="6" key="1">
    <citation type="submission" date="2020-04" db="EMBL/GenBank/DDBJ databases">
        <title>Genome Assembly and Annotation of Botryosphaeria dothidea sdau 11-99, a Latent Pathogen of Apple Fruit Ring Rot in China.</title>
        <authorList>
            <person name="Yu C."/>
            <person name="Diao Y."/>
            <person name="Lu Q."/>
            <person name="Zhao J."/>
            <person name="Cui S."/>
            <person name="Peng C."/>
            <person name="He B."/>
            <person name="Liu H."/>
        </authorList>
    </citation>
    <scope>NUCLEOTIDE SEQUENCE [LARGE SCALE GENOMIC DNA]</scope>
    <source>
        <strain evidence="6">Sdau11-99</strain>
    </source>
</reference>
<organism evidence="6 7">
    <name type="scientific">Botryosphaeria dothidea</name>
    <dbReference type="NCBI Taxonomy" id="55169"/>
    <lineage>
        <taxon>Eukaryota</taxon>
        <taxon>Fungi</taxon>
        <taxon>Dikarya</taxon>
        <taxon>Ascomycota</taxon>
        <taxon>Pezizomycotina</taxon>
        <taxon>Dothideomycetes</taxon>
        <taxon>Dothideomycetes incertae sedis</taxon>
        <taxon>Botryosphaeriales</taxon>
        <taxon>Botryosphaeriaceae</taxon>
        <taxon>Botryosphaeria</taxon>
    </lineage>
</organism>